<organism evidence="13 14">
    <name type="scientific">Gemmata palustris</name>
    <dbReference type="NCBI Taxonomy" id="2822762"/>
    <lineage>
        <taxon>Bacteria</taxon>
        <taxon>Pseudomonadati</taxon>
        <taxon>Planctomycetota</taxon>
        <taxon>Planctomycetia</taxon>
        <taxon>Gemmatales</taxon>
        <taxon>Gemmataceae</taxon>
        <taxon>Gemmata</taxon>
    </lineage>
</organism>
<dbReference type="Gene3D" id="3.30.70.1050">
    <property type="entry name" value="Trigger factor ribosome-binding domain"/>
    <property type="match status" value="1"/>
</dbReference>
<comment type="subcellular location">
    <subcellularLocation>
        <location evidence="9">Cytoplasm</location>
    </subcellularLocation>
    <text evidence="9">About half TF is bound to the ribosome near the polypeptide exit tunnel while the other half is free in the cytoplasm.</text>
</comment>
<evidence type="ECO:0000256" key="7">
    <source>
        <dbReference type="ARBA" id="ARBA00023235"/>
    </source>
</evidence>
<dbReference type="SUPFAM" id="SSF109998">
    <property type="entry name" value="Triger factor/SurA peptide-binding domain-like"/>
    <property type="match status" value="1"/>
</dbReference>
<reference evidence="13 14" key="1">
    <citation type="submission" date="2021-04" db="EMBL/GenBank/DDBJ databases">
        <authorList>
            <person name="Ivanova A."/>
        </authorList>
    </citation>
    <scope>NUCLEOTIDE SEQUENCE [LARGE SCALE GENOMIC DNA]</scope>
    <source>
        <strain evidence="13 14">G18</strain>
    </source>
</reference>
<keyword evidence="5 9" id="KW-0697">Rotamase</keyword>
<accession>A0ABS5BTT5</accession>
<evidence type="ECO:0000256" key="6">
    <source>
        <dbReference type="ARBA" id="ARBA00023186"/>
    </source>
</evidence>
<dbReference type="Gene3D" id="1.10.3120.10">
    <property type="entry name" value="Trigger factor, C-terminal domain"/>
    <property type="match status" value="1"/>
</dbReference>
<evidence type="ECO:0000313" key="14">
    <source>
        <dbReference type="Proteomes" id="UP000676565"/>
    </source>
</evidence>
<keyword evidence="9" id="KW-0132">Cell division</keyword>
<evidence type="ECO:0000256" key="8">
    <source>
        <dbReference type="ARBA" id="ARBA00029986"/>
    </source>
</evidence>
<evidence type="ECO:0000256" key="1">
    <source>
        <dbReference type="ARBA" id="ARBA00000971"/>
    </source>
</evidence>
<gene>
    <name evidence="9 13" type="primary">tig</name>
    <name evidence="13" type="ORF">J8F10_17880</name>
</gene>
<dbReference type="InterPro" id="IPR005215">
    <property type="entry name" value="Trig_fac"/>
</dbReference>
<feature type="region of interest" description="Disordered" evidence="10">
    <location>
        <begin position="478"/>
        <end position="510"/>
    </location>
</feature>
<evidence type="ECO:0000259" key="11">
    <source>
        <dbReference type="Pfam" id="PF05697"/>
    </source>
</evidence>
<dbReference type="InterPro" id="IPR036611">
    <property type="entry name" value="Trigger_fac_ribosome-bd_sf"/>
</dbReference>
<comment type="domain">
    <text evidence="9">Consists of 3 domains; the N-terminus binds the ribosome, the middle domain has PPIase activity, while the C-terminus has intrinsic chaperone activity on its own.</text>
</comment>
<dbReference type="Pfam" id="PF05697">
    <property type="entry name" value="Trigger_N"/>
    <property type="match status" value="1"/>
</dbReference>
<comment type="catalytic activity">
    <reaction evidence="1 9">
        <text>[protein]-peptidylproline (omega=180) = [protein]-peptidylproline (omega=0)</text>
        <dbReference type="Rhea" id="RHEA:16237"/>
        <dbReference type="Rhea" id="RHEA-COMP:10747"/>
        <dbReference type="Rhea" id="RHEA-COMP:10748"/>
        <dbReference type="ChEBI" id="CHEBI:83833"/>
        <dbReference type="ChEBI" id="CHEBI:83834"/>
        <dbReference type="EC" id="5.2.1.8"/>
    </reaction>
</comment>
<dbReference type="InterPro" id="IPR008881">
    <property type="entry name" value="Trigger_fac_ribosome-bd_bac"/>
</dbReference>
<dbReference type="EMBL" id="JAGKQQ010000001">
    <property type="protein sequence ID" value="MBP3957138.1"/>
    <property type="molecule type" value="Genomic_DNA"/>
</dbReference>
<evidence type="ECO:0000256" key="4">
    <source>
        <dbReference type="ARBA" id="ARBA00016902"/>
    </source>
</evidence>
<proteinExistence type="inferred from homology"/>
<dbReference type="Pfam" id="PF05698">
    <property type="entry name" value="Trigger_C"/>
    <property type="match status" value="1"/>
</dbReference>
<evidence type="ECO:0000313" key="13">
    <source>
        <dbReference type="EMBL" id="MBP3957138.1"/>
    </source>
</evidence>
<keyword evidence="9" id="KW-0131">Cell cycle</keyword>
<dbReference type="PANTHER" id="PTHR30560:SF3">
    <property type="entry name" value="TRIGGER FACTOR-LIKE PROTEIN TIG, CHLOROPLASTIC"/>
    <property type="match status" value="1"/>
</dbReference>
<feature type="domain" description="Trigger factor C-terminal" evidence="12">
    <location>
        <begin position="309"/>
        <end position="463"/>
    </location>
</feature>
<keyword evidence="14" id="KW-1185">Reference proteome</keyword>
<dbReference type="Gene3D" id="3.10.50.40">
    <property type="match status" value="1"/>
</dbReference>
<evidence type="ECO:0000256" key="5">
    <source>
        <dbReference type="ARBA" id="ARBA00023110"/>
    </source>
</evidence>
<dbReference type="NCBIfam" id="TIGR00115">
    <property type="entry name" value="tig"/>
    <property type="match status" value="1"/>
</dbReference>
<comment type="similarity">
    <text evidence="2 9">Belongs to the FKBP-type PPIase family. Tig subfamily.</text>
</comment>
<dbReference type="InterPro" id="IPR027304">
    <property type="entry name" value="Trigger_fact/SurA_dom_sf"/>
</dbReference>
<comment type="caution">
    <text evidence="13">The sequence shown here is derived from an EMBL/GenBank/DDBJ whole genome shotgun (WGS) entry which is preliminary data.</text>
</comment>
<dbReference type="RefSeq" id="WP_210655921.1">
    <property type="nucleotide sequence ID" value="NZ_JAGKQQ010000001.1"/>
</dbReference>
<dbReference type="InterPro" id="IPR008880">
    <property type="entry name" value="Trigger_fac_C"/>
</dbReference>
<keyword evidence="6 9" id="KW-0143">Chaperone</keyword>
<keyword evidence="9" id="KW-0963">Cytoplasm</keyword>
<dbReference type="Proteomes" id="UP000676565">
    <property type="component" value="Unassembled WGS sequence"/>
</dbReference>
<name>A0ABS5BTT5_9BACT</name>
<comment type="function">
    <text evidence="9">Involved in protein export. Acts as a chaperone by maintaining the newly synthesized protein in an open conformation. Functions as a peptidyl-prolyl cis-trans isomerase.</text>
</comment>
<evidence type="ECO:0000256" key="10">
    <source>
        <dbReference type="SAM" id="MobiDB-lite"/>
    </source>
</evidence>
<dbReference type="InterPro" id="IPR037041">
    <property type="entry name" value="Trigger_fac_C_sf"/>
</dbReference>
<dbReference type="HAMAP" id="MF_00303">
    <property type="entry name" value="Trigger_factor_Tig"/>
    <property type="match status" value="1"/>
</dbReference>
<dbReference type="PANTHER" id="PTHR30560">
    <property type="entry name" value="TRIGGER FACTOR CHAPERONE AND PEPTIDYL-PROLYL CIS/TRANS ISOMERASE"/>
    <property type="match status" value="1"/>
</dbReference>
<dbReference type="InterPro" id="IPR046357">
    <property type="entry name" value="PPIase_dom_sf"/>
</dbReference>
<evidence type="ECO:0000256" key="9">
    <source>
        <dbReference type="HAMAP-Rule" id="MF_00303"/>
    </source>
</evidence>
<dbReference type="GO" id="GO:0003755">
    <property type="term" value="F:peptidyl-prolyl cis-trans isomerase activity"/>
    <property type="evidence" value="ECO:0007669"/>
    <property type="project" value="UniProtKB-EC"/>
</dbReference>
<feature type="domain" description="Trigger factor ribosome-binding bacterial" evidence="11">
    <location>
        <begin position="41"/>
        <end position="185"/>
    </location>
</feature>
<evidence type="ECO:0000256" key="3">
    <source>
        <dbReference type="ARBA" id="ARBA00013194"/>
    </source>
</evidence>
<protein>
    <recommendedName>
        <fullName evidence="4 9">Trigger factor</fullName>
        <shortName evidence="9">TF</shortName>
        <ecNumber evidence="3 9">5.2.1.8</ecNumber>
    </recommendedName>
    <alternativeName>
        <fullName evidence="8 9">PPIase</fullName>
    </alternativeName>
</protein>
<evidence type="ECO:0000256" key="2">
    <source>
        <dbReference type="ARBA" id="ARBA00005464"/>
    </source>
</evidence>
<evidence type="ECO:0000259" key="12">
    <source>
        <dbReference type="Pfam" id="PF05698"/>
    </source>
</evidence>
<dbReference type="SUPFAM" id="SSF102735">
    <property type="entry name" value="Trigger factor ribosome-binding domain"/>
    <property type="match status" value="1"/>
</dbReference>
<dbReference type="EC" id="5.2.1.8" evidence="3 9"/>
<sequence>MADETTPTTEAPKDEITATALAEITGAEATAEADVKLQQTVEIRDVGPCKKHVKVTVDRGAIDKRFNEKFTELTRSDQPQVRGFRPGKAPRKMIEKQYYESVAEEIKSQVLMASLEQLAEEQTIAPLSPPEFDPTLVNIPKEGAFVYEFDIEVRPEFDLPEYKGIKLRRPVHTYTADEVEAEKKRLLEPYGQIVPKEPAVVELFDTVTADVTIAFNGKDINKLDEVQVRVEPQLALSDGIASDFGAKMAGAKPGDVRAVDITLSQETASEQLRGATVQATFTVKDVKTTRQPEVTQELLENSFGVSTPDAFTELVQAVLERRLEYSQRRSAREQVLQTIASAAAWELPQDMLRKQARKTLARKVMEMRNAGMTDEQIQGRRRVLEQDVLKSTADALKEHFVLQKVAEVEKIEIEEEDIDVEIDRIAEQSGESFRKVKARLEKEDLLEAVAADLLERKALDLIIANATYEDYELKADEQQGEVATVEQAALPEPEAPAPTEGEEPKTDSGS</sequence>
<keyword evidence="7 9" id="KW-0413">Isomerase</keyword>